<dbReference type="PANTHER" id="PTHR24148:SF64">
    <property type="entry name" value="HETEROKARYON INCOMPATIBILITY DOMAIN-CONTAINING PROTEIN"/>
    <property type="match status" value="1"/>
</dbReference>
<dbReference type="RefSeq" id="XP_065986451.1">
    <property type="nucleotide sequence ID" value="XM_066130229.1"/>
</dbReference>
<name>A0A7D5UUT9_9HYPO</name>
<feature type="domain" description="Heterokaryon incompatibility" evidence="2">
    <location>
        <begin position="46"/>
        <end position="225"/>
    </location>
</feature>
<dbReference type="EMBL" id="CP058933">
    <property type="protein sequence ID" value="QLI67794.1"/>
    <property type="molecule type" value="Genomic_DNA"/>
</dbReference>
<accession>A0A7D5UUT9</accession>
<dbReference type="Pfam" id="PF06985">
    <property type="entry name" value="HET"/>
    <property type="match status" value="1"/>
</dbReference>
<protein>
    <submittedName>
        <fullName evidence="3">Heterokaryon incompatibility protein 6, OR allele</fullName>
    </submittedName>
</protein>
<dbReference type="GeneID" id="26239722"/>
<dbReference type="InterPro" id="IPR052895">
    <property type="entry name" value="HetReg/Transcr_Mod"/>
</dbReference>
<gene>
    <name evidence="3" type="primary">het-6_5</name>
    <name evidence="3" type="ORF">G6M90_00g037990</name>
</gene>
<proteinExistence type="predicted"/>
<feature type="region of interest" description="Disordered" evidence="1">
    <location>
        <begin position="154"/>
        <end position="180"/>
    </location>
</feature>
<dbReference type="InterPro" id="IPR010730">
    <property type="entry name" value="HET"/>
</dbReference>
<evidence type="ECO:0000259" key="2">
    <source>
        <dbReference type="Pfam" id="PF06985"/>
    </source>
</evidence>
<dbReference type="PANTHER" id="PTHR24148">
    <property type="entry name" value="ANKYRIN REPEAT DOMAIN-CONTAINING PROTEIN 39 HOMOLOG-RELATED"/>
    <property type="match status" value="1"/>
</dbReference>
<evidence type="ECO:0000313" key="3">
    <source>
        <dbReference type="EMBL" id="QLI67794.1"/>
    </source>
</evidence>
<evidence type="ECO:0000256" key="1">
    <source>
        <dbReference type="SAM" id="MobiDB-lite"/>
    </source>
</evidence>
<reference evidence="3 4" key="1">
    <citation type="submission" date="2020-07" db="EMBL/GenBank/DDBJ databases">
        <title>Telomere length de novo assembly of all 7 chromosomes of the fungus, Metarhizium brunneum, using a novel assembly pipeline.</title>
        <authorList>
            <person name="Saud z."/>
            <person name="Kortsinoglou A."/>
            <person name="Kouvelis V.N."/>
            <person name="Butt T.M."/>
        </authorList>
    </citation>
    <scope>NUCLEOTIDE SEQUENCE [LARGE SCALE GENOMIC DNA]</scope>
    <source>
        <strain evidence="3 4">4556</strain>
    </source>
</reference>
<dbReference type="OrthoDB" id="4850726at2759"/>
<dbReference type="Proteomes" id="UP000510686">
    <property type="component" value="Chromosome 2"/>
</dbReference>
<organism evidence="3 4">
    <name type="scientific">Metarhizium brunneum</name>
    <dbReference type="NCBI Taxonomy" id="500148"/>
    <lineage>
        <taxon>Eukaryota</taxon>
        <taxon>Fungi</taxon>
        <taxon>Dikarya</taxon>
        <taxon>Ascomycota</taxon>
        <taxon>Pezizomycotina</taxon>
        <taxon>Sordariomycetes</taxon>
        <taxon>Hypocreomycetidae</taxon>
        <taxon>Hypocreales</taxon>
        <taxon>Clavicipitaceae</taxon>
        <taxon>Metarhizium</taxon>
    </lineage>
</organism>
<evidence type="ECO:0000313" key="4">
    <source>
        <dbReference type="Proteomes" id="UP000510686"/>
    </source>
</evidence>
<keyword evidence="4" id="KW-1185">Reference proteome</keyword>
<dbReference type="AlphaFoldDB" id="A0A7D5UUT9"/>
<sequence>MDRYQYEPLPPDGKHIRLAVLHPRASPRPEDIRITIQHAPLEARPFMALSYVWGDASDRLDVAVAQSSTDAPAKRLSVTANLAEALGHLPYADSHLVLWVDAVCINQQDLDERARHVSLVAEIYASAERVLAWTGPSAPGSNVAVNLLHRIADSVDLDPDPDPGSRAPRPRPRESQWTRESGAASAYFRLLLDERVALPWDGPESQALEAFFHRPWFERLWARQEIALGAADAVLLCGASSIAWAKFARAAVFLDRKAKDPRHPRFRRWTARTALVADTAAPRVSGLGHLLRQMQRTGCADPRDRVYGVLGILPPEAQGLAARIAPDYRKPVVEVYKELVLAEMEATRRADLVSESRRADSTCPGRRPSWVPDWTVRRERDLWPTPQCADGQSAVSACVVDGGRGLAIKGVLAATVVDVVPMAVARSAAPQDPILPSVVALIHEVAAKLHLSDGPGYRPSRADGMLEALCYALSGGCLADDMADEVRDAATPSMAQFQRLIRFALDTTVGDASPATEPSRDVMTDVFLCVGSMVRACEETALLITEEGFVGAGPALTRPGDQISVMLGCMRPLVLRAQEAWSGGGGGGTENSSTYAVVGPCNAHGLNWGEALLGPLPEDVRLTWGPSGPVFRSRNTGEDAAADPRIDWDLLEVGAKEDAFVQRATATDGVSMYKRPDAAYFANKGARLRTFHLV</sequence>
<dbReference type="KEGG" id="mbrn:26239722"/>